<dbReference type="AlphaFoldDB" id="Q5JL60"/>
<organism evidence="1">
    <name type="scientific">Oryza sativa subsp. japonica</name>
    <name type="common">Rice</name>
    <dbReference type="NCBI Taxonomy" id="39947"/>
    <lineage>
        <taxon>Eukaryota</taxon>
        <taxon>Viridiplantae</taxon>
        <taxon>Streptophyta</taxon>
        <taxon>Embryophyta</taxon>
        <taxon>Tracheophyta</taxon>
        <taxon>Spermatophyta</taxon>
        <taxon>Magnoliopsida</taxon>
        <taxon>Liliopsida</taxon>
        <taxon>Poales</taxon>
        <taxon>Poaceae</taxon>
        <taxon>BOP clade</taxon>
        <taxon>Oryzoideae</taxon>
        <taxon>Oryzeae</taxon>
        <taxon>Oryzinae</taxon>
        <taxon>Oryza</taxon>
        <taxon>Oryza sativa</taxon>
    </lineage>
</organism>
<sequence>MAPCGGAGCVAVLGREVTALLLAMWSTTATEVTVLLLATVAAAPCGSRRPGLLLLGARSSWCALTSRRLCGSGFSGACAFNAKVSIKDLQDFTSPPPYVTPRRHQFVCHHSSSSVVLGIRIWAPSSYVFPLACSMQGLLFELSSRSSDLMMNSVDILSLLSPGMLTPKSTAQQQTSICAVIVEATGWGFRFVKRCARRRRPKVAFVAALPQLPVDVHLLCCVVSI</sequence>
<evidence type="ECO:0000313" key="1">
    <source>
        <dbReference type="EMBL" id="BAD87439.1"/>
    </source>
</evidence>
<accession>Q5JL60</accession>
<proteinExistence type="predicted"/>
<name>Q5JL60_ORYSJ</name>
<dbReference type="EMBL" id="AP003309">
    <property type="protein sequence ID" value="BAD87439.1"/>
    <property type="molecule type" value="Genomic_DNA"/>
</dbReference>
<evidence type="ECO:0000313" key="2">
    <source>
        <dbReference type="EMBL" id="BAD87797.1"/>
    </source>
</evidence>
<reference evidence="3" key="2">
    <citation type="journal article" date="2005" name="Nature">
        <title>The map-based sequence of the rice genome.</title>
        <authorList>
            <consortium name="International rice genome sequencing project (IRGSP)"/>
            <person name="Matsumoto T."/>
            <person name="Wu J."/>
            <person name="Kanamori H."/>
            <person name="Katayose Y."/>
            <person name="Fujisawa M."/>
            <person name="Namiki N."/>
            <person name="Mizuno H."/>
            <person name="Yamamoto K."/>
            <person name="Antonio B.A."/>
            <person name="Baba T."/>
            <person name="Sakata K."/>
            <person name="Nagamura Y."/>
            <person name="Aoki H."/>
            <person name="Arikawa K."/>
            <person name="Arita K."/>
            <person name="Bito T."/>
            <person name="Chiden Y."/>
            <person name="Fujitsuka N."/>
            <person name="Fukunaka R."/>
            <person name="Hamada M."/>
            <person name="Harada C."/>
            <person name="Hayashi A."/>
            <person name="Hijishita S."/>
            <person name="Honda M."/>
            <person name="Hosokawa S."/>
            <person name="Ichikawa Y."/>
            <person name="Idonuma A."/>
            <person name="Iijima M."/>
            <person name="Ikeda M."/>
            <person name="Ikeno M."/>
            <person name="Ito K."/>
            <person name="Ito S."/>
            <person name="Ito T."/>
            <person name="Ito Y."/>
            <person name="Ito Y."/>
            <person name="Iwabuchi A."/>
            <person name="Kamiya K."/>
            <person name="Karasawa W."/>
            <person name="Kurita K."/>
            <person name="Katagiri S."/>
            <person name="Kikuta A."/>
            <person name="Kobayashi H."/>
            <person name="Kobayashi N."/>
            <person name="Machita K."/>
            <person name="Maehara T."/>
            <person name="Masukawa M."/>
            <person name="Mizubayashi T."/>
            <person name="Mukai Y."/>
            <person name="Nagasaki H."/>
            <person name="Nagata Y."/>
            <person name="Naito S."/>
            <person name="Nakashima M."/>
            <person name="Nakama Y."/>
            <person name="Nakamichi Y."/>
            <person name="Nakamura M."/>
            <person name="Meguro A."/>
            <person name="Negishi M."/>
            <person name="Ohta I."/>
            <person name="Ohta T."/>
            <person name="Okamoto M."/>
            <person name="Ono N."/>
            <person name="Saji S."/>
            <person name="Sakaguchi M."/>
            <person name="Sakai K."/>
            <person name="Shibata M."/>
            <person name="Shimokawa T."/>
            <person name="Song J."/>
            <person name="Takazaki Y."/>
            <person name="Terasawa K."/>
            <person name="Tsugane M."/>
            <person name="Tsuji K."/>
            <person name="Ueda S."/>
            <person name="Waki K."/>
            <person name="Yamagata H."/>
            <person name="Yamamoto M."/>
            <person name="Yamamoto S."/>
            <person name="Yamane H."/>
            <person name="Yoshiki S."/>
            <person name="Yoshihara R."/>
            <person name="Yukawa K."/>
            <person name="Zhong H."/>
            <person name="Yano M."/>
            <person name="Yuan Q."/>
            <person name="Ouyang S."/>
            <person name="Liu J."/>
            <person name="Jones K.M."/>
            <person name="Gansberger K."/>
            <person name="Moffat K."/>
            <person name="Hill J."/>
            <person name="Bera J."/>
            <person name="Fadrosh D."/>
            <person name="Jin S."/>
            <person name="Johri S."/>
            <person name="Kim M."/>
            <person name="Overton L."/>
            <person name="Reardon M."/>
            <person name="Tsitrin T."/>
            <person name="Vuong H."/>
            <person name="Weaver B."/>
            <person name="Ciecko A."/>
            <person name="Tallon L."/>
            <person name="Jackson J."/>
            <person name="Pai G."/>
            <person name="Aken S.V."/>
            <person name="Utterback T."/>
            <person name="Reidmuller S."/>
            <person name="Feldblyum T."/>
            <person name="Hsiao J."/>
            <person name="Zismann V."/>
            <person name="Iobst S."/>
            <person name="de Vazeille A.R."/>
            <person name="Buell C.R."/>
            <person name="Ying K."/>
            <person name="Li Y."/>
            <person name="Lu T."/>
            <person name="Huang Y."/>
            <person name="Zhao Q."/>
            <person name="Feng Q."/>
            <person name="Zhang L."/>
            <person name="Zhu J."/>
            <person name="Weng Q."/>
            <person name="Mu J."/>
            <person name="Lu Y."/>
            <person name="Fan D."/>
            <person name="Liu Y."/>
            <person name="Guan J."/>
            <person name="Zhang Y."/>
            <person name="Yu S."/>
            <person name="Liu X."/>
            <person name="Zhang Y."/>
            <person name="Hong G."/>
            <person name="Han B."/>
            <person name="Choisne N."/>
            <person name="Demange N."/>
            <person name="Orjeda G."/>
            <person name="Samain S."/>
            <person name="Cattolico L."/>
            <person name="Pelletier E."/>
            <person name="Couloux A."/>
            <person name="Segurens B."/>
            <person name="Wincker P."/>
            <person name="D'Hont A."/>
            <person name="Scarpelli C."/>
            <person name="Weissenbach J."/>
            <person name="Salanoubat M."/>
            <person name="Quetier F."/>
            <person name="Yu Y."/>
            <person name="Kim H.R."/>
            <person name="Rambo T."/>
            <person name="Currie J."/>
            <person name="Collura K."/>
            <person name="Luo M."/>
            <person name="Yang T."/>
            <person name="Ammiraju J.S.S."/>
            <person name="Engler F."/>
            <person name="Soderlund C."/>
            <person name="Wing R.A."/>
            <person name="Palmer L.E."/>
            <person name="de la Bastide M."/>
            <person name="Spiegel L."/>
            <person name="Nascimento L."/>
            <person name="Zutavern T."/>
            <person name="O'Shaughnessy A."/>
            <person name="Dike S."/>
            <person name="Dedhia N."/>
            <person name="Preston R."/>
            <person name="Balija V."/>
            <person name="McCombie W.R."/>
            <person name="Chow T."/>
            <person name="Chen H."/>
            <person name="Chung M."/>
            <person name="Chen C."/>
            <person name="Shaw J."/>
            <person name="Wu H."/>
            <person name="Hsiao K."/>
            <person name="Chao Y."/>
            <person name="Chu M."/>
            <person name="Cheng C."/>
            <person name="Hour A."/>
            <person name="Lee P."/>
            <person name="Lin S."/>
            <person name="Lin Y."/>
            <person name="Liou J."/>
            <person name="Liu S."/>
            <person name="Hsing Y."/>
            <person name="Raghuvanshi S."/>
            <person name="Mohanty A."/>
            <person name="Bharti A.K."/>
            <person name="Gaur A."/>
            <person name="Gupta V."/>
            <person name="Kumar D."/>
            <person name="Ravi V."/>
            <person name="Vij S."/>
            <person name="Kapur A."/>
            <person name="Khurana P."/>
            <person name="Khurana P."/>
            <person name="Khurana J.P."/>
            <person name="Tyagi A.K."/>
            <person name="Gaikwad K."/>
            <person name="Singh A."/>
            <person name="Dalal V."/>
            <person name="Srivastava S."/>
            <person name="Dixit A."/>
            <person name="Pal A.K."/>
            <person name="Ghazi I.A."/>
            <person name="Yadav M."/>
            <person name="Pandit A."/>
            <person name="Bhargava A."/>
            <person name="Sureshbabu K."/>
            <person name="Batra K."/>
            <person name="Sharma T.R."/>
            <person name="Mohapatra T."/>
            <person name="Singh N.K."/>
            <person name="Messing J."/>
            <person name="Nelson A.B."/>
            <person name="Fuks G."/>
            <person name="Kavchok S."/>
            <person name="Keizer G."/>
            <person name="Linton E."/>
            <person name="Llaca V."/>
            <person name="Song R."/>
            <person name="Tanyolac B."/>
            <person name="Young S."/>
            <person name="Ho-Il K."/>
            <person name="Hahn J.H."/>
            <person name="Sangsakoo G."/>
            <person name="Vanavichit A."/>
            <person name="de Mattos Luiz.A.T."/>
            <person name="Zimmer P.D."/>
            <person name="Malone G."/>
            <person name="Dellagostin O."/>
            <person name="de Oliveira A.C."/>
            <person name="Bevan M."/>
            <person name="Bancroft I."/>
            <person name="Minx P."/>
            <person name="Cordum H."/>
            <person name="Wilson R."/>
            <person name="Cheng Z."/>
            <person name="Jin W."/>
            <person name="Jiang J."/>
            <person name="Leong S.A."/>
            <person name="Iwama H."/>
            <person name="Gojobori T."/>
            <person name="Itoh T."/>
            <person name="Niimura Y."/>
            <person name="Fujii Y."/>
            <person name="Habara T."/>
            <person name="Sakai H."/>
            <person name="Sato Y."/>
            <person name="Wilson G."/>
            <person name="Kumar K."/>
            <person name="McCouch S."/>
            <person name="Juretic N."/>
            <person name="Hoen D."/>
            <person name="Wright S."/>
            <person name="Bruskiewich R."/>
            <person name="Bureau T."/>
            <person name="Miyao A."/>
            <person name="Hirochika H."/>
            <person name="Nishikawa T."/>
            <person name="Kadowaki K."/>
            <person name="Sugiura M."/>
            <person name="Burr B."/>
            <person name="Sasaki T."/>
        </authorList>
    </citation>
    <scope>NUCLEOTIDE SEQUENCE [LARGE SCALE GENOMIC DNA]</scope>
    <source>
        <strain evidence="3">cv. Nipponbare</strain>
    </source>
</reference>
<protein>
    <submittedName>
        <fullName evidence="1">Uncharacterized protein</fullName>
    </submittedName>
</protein>
<gene>
    <name evidence="2" type="ORF">B1060H01.10</name>
    <name evidence="1" type="ORF">OSJNBb0036G09.21</name>
</gene>
<reference evidence="1" key="1">
    <citation type="journal article" date="2002" name="Nature">
        <title>The genome sequence and structure of rice chromosome 1.</title>
        <authorList>
            <person name="Sasaki T."/>
            <person name="Matsumoto T."/>
            <person name="Yamamoto K."/>
            <person name="Sakata K."/>
            <person name="Baba T."/>
            <person name="Katayose Y."/>
            <person name="Wu J."/>
            <person name="Niimura Y."/>
            <person name="Cheng Z."/>
            <person name="Nagamura Y."/>
            <person name="Antonio B.A."/>
            <person name="Kanamori H."/>
            <person name="Hosokawa S."/>
            <person name="Masukawa M."/>
            <person name="Arikawa K."/>
            <person name="Chiden Y."/>
            <person name="Hayashi M."/>
            <person name="Okamoto M."/>
            <person name="Ando T."/>
            <person name="Aoki H."/>
            <person name="Arita K."/>
            <person name="Hamada M."/>
            <person name="Harada C."/>
            <person name="Hijishita S."/>
            <person name="Honda M."/>
            <person name="Ichikawa Y."/>
            <person name="Idonuma A."/>
            <person name="Iijima M."/>
            <person name="Ikeda M."/>
            <person name="Ikeno M."/>
            <person name="Itoh S."/>
            <person name="Itoh T."/>
            <person name="Itoh Y."/>
            <person name="Itoh Y."/>
            <person name="Iwabuchi A."/>
            <person name="Kamiya K."/>
            <person name="Karasawa W."/>
            <person name="Katagiri S."/>
            <person name="Kikuta A."/>
            <person name="Kobayashi N."/>
            <person name="Kono I."/>
            <person name="Machita K."/>
            <person name="Maehara T."/>
            <person name="Mizuno H."/>
            <person name="Mizubayashi T."/>
            <person name="Mukai Y."/>
            <person name="Nagasaki H."/>
            <person name="Nakashima M."/>
            <person name="Nakama Y."/>
            <person name="Nakamichi Y."/>
            <person name="Nakamura M."/>
            <person name="Namiki N."/>
            <person name="Negishi M."/>
            <person name="Ohta I."/>
            <person name="Ono N."/>
            <person name="Saji S."/>
            <person name="Sakai K."/>
            <person name="Shibata M."/>
            <person name="Shimokawa T."/>
            <person name="Shomura A."/>
            <person name="Song J."/>
            <person name="Takazaki Y."/>
            <person name="Terasawa K."/>
            <person name="Tsuji K."/>
            <person name="Waki K."/>
            <person name="Yamagata H."/>
            <person name="Yamane H."/>
            <person name="Yoshiki S."/>
            <person name="Yoshihara R."/>
            <person name="Yukawa K."/>
            <person name="Zhong H."/>
            <person name="Iwama H."/>
            <person name="Endo T."/>
            <person name="Ito H."/>
            <person name="Hahn J.H."/>
            <person name="Kim H.I."/>
            <person name="Eun M.Y."/>
            <person name="Yano M."/>
            <person name="Jiang J."/>
            <person name="Gojobori T."/>
        </authorList>
    </citation>
    <scope>NUCLEOTIDE SEQUENCE</scope>
</reference>
<evidence type="ECO:0000313" key="3">
    <source>
        <dbReference type="Proteomes" id="UP000000763"/>
    </source>
</evidence>
<accession>Q5JM68</accession>
<dbReference type="Proteomes" id="UP000000763">
    <property type="component" value="Chromosome 1"/>
</dbReference>
<dbReference type="EMBL" id="AP003560">
    <property type="protein sequence ID" value="BAD87797.1"/>
    <property type="molecule type" value="Genomic_DNA"/>
</dbReference>
<reference evidence="3" key="3">
    <citation type="journal article" date="2008" name="Nucleic Acids Res.">
        <title>The rice annotation project database (RAP-DB): 2008 update.</title>
        <authorList>
            <consortium name="The rice annotation project (RAP)"/>
        </authorList>
    </citation>
    <scope>GENOME REANNOTATION</scope>
    <source>
        <strain evidence="3">cv. Nipponbare</strain>
    </source>
</reference>
<dbReference type="Proteomes" id="UP000817658">
    <property type="component" value="Chromosome 1"/>
</dbReference>